<name>A0ABU4B779_9NOCA</name>
<comment type="caution">
    <text evidence="4">The sequence shown here is derived from an EMBL/GenBank/DDBJ whole genome shotgun (WGS) entry which is preliminary data.</text>
</comment>
<keyword evidence="5" id="KW-1185">Reference proteome</keyword>
<dbReference type="RefSeq" id="WP_317562923.1">
    <property type="nucleotide sequence ID" value="NZ_JAWLJX010000001.1"/>
</dbReference>
<dbReference type="CDD" id="cd03801">
    <property type="entry name" value="GT4_PimA-like"/>
    <property type="match status" value="1"/>
</dbReference>
<reference evidence="4 5" key="1">
    <citation type="submission" date="2023-10" db="EMBL/GenBank/DDBJ databases">
        <title>Development of a sustainable strategy for remediation of hydrocarbon-contaminated territories based on the waste exchange concept.</title>
        <authorList>
            <person name="Krivoruchko A."/>
        </authorList>
    </citation>
    <scope>NUCLEOTIDE SEQUENCE [LARGE SCALE GENOMIC DNA]</scope>
    <source>
        <strain evidence="4 5">IEGM 1323</strain>
    </source>
</reference>
<keyword evidence="1 4" id="KW-0328">Glycosyltransferase</keyword>
<dbReference type="Pfam" id="PF13692">
    <property type="entry name" value="Glyco_trans_1_4"/>
    <property type="match status" value="1"/>
</dbReference>
<evidence type="ECO:0000313" key="4">
    <source>
        <dbReference type="EMBL" id="MDV6260044.1"/>
    </source>
</evidence>
<gene>
    <name evidence="4" type="ORF">R3P96_01700</name>
</gene>
<evidence type="ECO:0000313" key="5">
    <source>
        <dbReference type="Proteomes" id="UP001185755"/>
    </source>
</evidence>
<dbReference type="SUPFAM" id="SSF53756">
    <property type="entry name" value="UDP-Glycosyltransferase/glycogen phosphorylase"/>
    <property type="match status" value="1"/>
</dbReference>
<evidence type="ECO:0000256" key="1">
    <source>
        <dbReference type="ARBA" id="ARBA00022676"/>
    </source>
</evidence>
<dbReference type="EC" id="2.4.-.-" evidence="4"/>
<dbReference type="InterPro" id="IPR028098">
    <property type="entry name" value="Glyco_trans_4-like_N"/>
</dbReference>
<protein>
    <submittedName>
        <fullName evidence="4">Glycosyltransferase family 4 protein</fullName>
        <ecNumber evidence="4">2.4.-.-</ecNumber>
    </submittedName>
</protein>
<accession>A0ABU4B779</accession>
<evidence type="ECO:0000259" key="3">
    <source>
        <dbReference type="Pfam" id="PF13439"/>
    </source>
</evidence>
<dbReference type="EMBL" id="JAWLJX010000001">
    <property type="protein sequence ID" value="MDV6260044.1"/>
    <property type="molecule type" value="Genomic_DNA"/>
</dbReference>
<feature type="domain" description="Glycosyltransferase subfamily 4-like N-terminal" evidence="3">
    <location>
        <begin position="26"/>
        <end position="183"/>
    </location>
</feature>
<dbReference type="GO" id="GO:0016757">
    <property type="term" value="F:glycosyltransferase activity"/>
    <property type="evidence" value="ECO:0007669"/>
    <property type="project" value="UniProtKB-KW"/>
</dbReference>
<organism evidence="4 5">
    <name type="scientific">Rhodococcoides yunnanense</name>
    <dbReference type="NCBI Taxonomy" id="278209"/>
    <lineage>
        <taxon>Bacteria</taxon>
        <taxon>Bacillati</taxon>
        <taxon>Actinomycetota</taxon>
        <taxon>Actinomycetes</taxon>
        <taxon>Mycobacteriales</taxon>
        <taxon>Nocardiaceae</taxon>
        <taxon>Rhodococcoides</taxon>
    </lineage>
</organism>
<dbReference type="Proteomes" id="UP001185755">
    <property type="component" value="Unassembled WGS sequence"/>
</dbReference>
<dbReference type="PANTHER" id="PTHR12526">
    <property type="entry name" value="GLYCOSYLTRANSFERASE"/>
    <property type="match status" value="1"/>
</dbReference>
<sequence>MIKEDKQPILVSHPSPDLYGSDLQLLESVTALAGSGHPVHVVLPRTGPLQKLLVDRGASTEVIPFPVSRKSVLNPKALPGYIIETIVATARSVRLLRRVRPELIYANTITAPVWILAGWLTGTPTLCHVHEAEETGSRVLQMLLAAPLLLCRKVVVNSLASRKVIYESWPRIDDRIKLIYNGIPQHDTTTSGILFPKDEGIRIVLVGRLSPRKGTDVALEALANLVEQGLDVSIALCGDTYPGYEWFEDSLRRRATRDDLNGRVQFCGYIKNVRDYLEKADIVIVPSITEPFGNVAVEAQLASRPVVASNVQGLAEIIDNGRTGLLCPAGDHVKIAEAVFLLVKDPGWAAKIAQAGYDSAVQRFSVERYQESIVSTVEELIVARNGLYRLFDRLKGGRR</sequence>
<evidence type="ECO:0000256" key="2">
    <source>
        <dbReference type="ARBA" id="ARBA00022679"/>
    </source>
</evidence>
<dbReference type="Gene3D" id="3.40.50.2000">
    <property type="entry name" value="Glycogen Phosphorylase B"/>
    <property type="match status" value="2"/>
</dbReference>
<keyword evidence="2 4" id="KW-0808">Transferase</keyword>
<dbReference type="Pfam" id="PF13439">
    <property type="entry name" value="Glyco_transf_4"/>
    <property type="match status" value="1"/>
</dbReference>
<proteinExistence type="predicted"/>